<dbReference type="EMBL" id="BMNJ01000005">
    <property type="protein sequence ID" value="GGO99409.1"/>
    <property type="molecule type" value="Genomic_DNA"/>
</dbReference>
<evidence type="ECO:0000256" key="1">
    <source>
        <dbReference type="SAM" id="MobiDB-lite"/>
    </source>
</evidence>
<reference evidence="2" key="1">
    <citation type="journal article" date="2014" name="Int. J. Syst. Evol. Microbiol.">
        <title>Complete genome sequence of Corynebacterium casei LMG S-19264T (=DSM 44701T), isolated from a smear-ripened cheese.</title>
        <authorList>
            <consortium name="US DOE Joint Genome Institute (JGI-PGF)"/>
            <person name="Walter F."/>
            <person name="Albersmeier A."/>
            <person name="Kalinowski J."/>
            <person name="Ruckert C."/>
        </authorList>
    </citation>
    <scope>NUCLEOTIDE SEQUENCE</scope>
    <source>
        <strain evidence="2">CGMCC 4.7372</strain>
    </source>
</reference>
<comment type="caution">
    <text evidence="2">The sequence shown here is derived from an EMBL/GenBank/DDBJ whole genome shotgun (WGS) entry which is preliminary data.</text>
</comment>
<protein>
    <submittedName>
        <fullName evidence="2">Uncharacterized protein</fullName>
    </submittedName>
</protein>
<name>A0A8H9H9T7_9ACTO</name>
<reference evidence="2" key="2">
    <citation type="submission" date="2020-09" db="EMBL/GenBank/DDBJ databases">
        <authorList>
            <person name="Sun Q."/>
            <person name="Zhou Y."/>
        </authorList>
    </citation>
    <scope>NUCLEOTIDE SEQUENCE</scope>
    <source>
        <strain evidence="2">CGMCC 4.7372</strain>
    </source>
</reference>
<organism evidence="2 3">
    <name type="scientific">Actinomyces gaoshouyii</name>
    <dbReference type="NCBI Taxonomy" id="1960083"/>
    <lineage>
        <taxon>Bacteria</taxon>
        <taxon>Bacillati</taxon>
        <taxon>Actinomycetota</taxon>
        <taxon>Actinomycetes</taxon>
        <taxon>Actinomycetales</taxon>
        <taxon>Actinomycetaceae</taxon>
        <taxon>Actinomyces</taxon>
    </lineage>
</organism>
<evidence type="ECO:0000313" key="3">
    <source>
        <dbReference type="Proteomes" id="UP000614239"/>
    </source>
</evidence>
<sequence length="68" mass="7298">MPAAPVPVIMASESQMSAVPRPALLRSGERRAPGDPRGEGWHWDRIDVRQQGDGDPLEVIAPEDDGPG</sequence>
<dbReference type="AlphaFoldDB" id="A0A8H9H9T7"/>
<proteinExistence type="predicted"/>
<feature type="region of interest" description="Disordered" evidence="1">
    <location>
        <begin position="23"/>
        <end position="68"/>
    </location>
</feature>
<dbReference type="Proteomes" id="UP000614239">
    <property type="component" value="Unassembled WGS sequence"/>
</dbReference>
<keyword evidence="3" id="KW-1185">Reference proteome</keyword>
<accession>A0A8H9H9T7</accession>
<feature type="compositionally biased region" description="Basic and acidic residues" evidence="1">
    <location>
        <begin position="27"/>
        <end position="52"/>
    </location>
</feature>
<evidence type="ECO:0000313" key="2">
    <source>
        <dbReference type="EMBL" id="GGO99409.1"/>
    </source>
</evidence>
<gene>
    <name evidence="2" type="ORF">GCM10011612_16620</name>
</gene>